<name>A0A0D2KFU9_HYPSF</name>
<evidence type="ECO:0000313" key="2">
    <source>
        <dbReference type="EMBL" id="KJA13312.1"/>
    </source>
</evidence>
<evidence type="ECO:0000256" key="1">
    <source>
        <dbReference type="SAM" id="MobiDB-lite"/>
    </source>
</evidence>
<feature type="region of interest" description="Disordered" evidence="1">
    <location>
        <begin position="1"/>
        <end position="98"/>
    </location>
</feature>
<dbReference type="Gene3D" id="3.90.228.10">
    <property type="match status" value="1"/>
</dbReference>
<feature type="compositionally biased region" description="Polar residues" evidence="1">
    <location>
        <begin position="183"/>
        <end position="208"/>
    </location>
</feature>
<reference evidence="3" key="1">
    <citation type="submission" date="2014-04" db="EMBL/GenBank/DDBJ databases">
        <title>Evolutionary Origins and Diversification of the Mycorrhizal Mutualists.</title>
        <authorList>
            <consortium name="DOE Joint Genome Institute"/>
            <consortium name="Mycorrhizal Genomics Consortium"/>
            <person name="Kohler A."/>
            <person name="Kuo A."/>
            <person name="Nagy L.G."/>
            <person name="Floudas D."/>
            <person name="Copeland A."/>
            <person name="Barry K.W."/>
            <person name="Cichocki N."/>
            <person name="Veneault-Fourrey C."/>
            <person name="LaButti K."/>
            <person name="Lindquist E.A."/>
            <person name="Lipzen A."/>
            <person name="Lundell T."/>
            <person name="Morin E."/>
            <person name="Murat C."/>
            <person name="Riley R."/>
            <person name="Ohm R."/>
            <person name="Sun H."/>
            <person name="Tunlid A."/>
            <person name="Henrissat B."/>
            <person name="Grigoriev I.V."/>
            <person name="Hibbett D.S."/>
            <person name="Martin F."/>
        </authorList>
    </citation>
    <scope>NUCLEOTIDE SEQUENCE [LARGE SCALE GENOMIC DNA]</scope>
    <source>
        <strain evidence="3">FD-334 SS-4</strain>
    </source>
</reference>
<dbReference type="SUPFAM" id="SSF56399">
    <property type="entry name" value="ADP-ribosylation"/>
    <property type="match status" value="1"/>
</dbReference>
<dbReference type="EMBL" id="KN817755">
    <property type="protein sequence ID" value="KJA13312.1"/>
    <property type="molecule type" value="Genomic_DNA"/>
</dbReference>
<accession>A0A0D2KFU9</accession>
<organism evidence="2 3">
    <name type="scientific">Hypholoma sublateritium (strain FD-334 SS-4)</name>
    <dbReference type="NCBI Taxonomy" id="945553"/>
    <lineage>
        <taxon>Eukaryota</taxon>
        <taxon>Fungi</taxon>
        <taxon>Dikarya</taxon>
        <taxon>Basidiomycota</taxon>
        <taxon>Agaricomycotina</taxon>
        <taxon>Agaricomycetes</taxon>
        <taxon>Agaricomycetidae</taxon>
        <taxon>Agaricales</taxon>
        <taxon>Agaricineae</taxon>
        <taxon>Strophariaceae</taxon>
        <taxon>Hypholoma</taxon>
    </lineage>
</organism>
<dbReference type="STRING" id="945553.A0A0D2KFU9"/>
<dbReference type="OrthoDB" id="9514740at2759"/>
<feature type="region of interest" description="Disordered" evidence="1">
    <location>
        <begin position="182"/>
        <end position="208"/>
    </location>
</feature>
<proteinExistence type="predicted"/>
<evidence type="ECO:0000313" key="3">
    <source>
        <dbReference type="Proteomes" id="UP000054270"/>
    </source>
</evidence>
<dbReference type="OMA" id="ICNERPA"/>
<protein>
    <submittedName>
        <fullName evidence="2">Uncharacterized protein</fullName>
    </submittedName>
</protein>
<gene>
    <name evidence="2" type="ORF">HYPSUDRAFT_73077</name>
</gene>
<dbReference type="Proteomes" id="UP000054270">
    <property type="component" value="Unassembled WGS sequence"/>
</dbReference>
<feature type="compositionally biased region" description="Polar residues" evidence="1">
    <location>
        <begin position="73"/>
        <end position="84"/>
    </location>
</feature>
<keyword evidence="3" id="KW-1185">Reference proteome</keyword>
<sequence>MSDPPNYTELSSSNESAQDPFDDAMDTDDHDAPLSDIYDDEGPPQEGLIPPLAPSQSGIGPPLTATRTHLDAQGQSHGAPTESSVPAPPPAGAAAPHTRHPYAEASNEYFAPVGSERQPIEHPLGIEALRISDAPPTYDRVLMEATLCIICNERPAYKDRQRAFPTCGNTCARKLKEIEGRRTQGNGFSRASDQAHAGSSQRASQSYQQGQNSRSGWLQFGPIKMCVVCKARPQYEKGGKTYPTCGLTCAGKLNPQEKCEICKMRPRANPGTAYCSVICRDKAAAISVAATDASTCTTCLVCWKAHRLDDDFFCSPRCRVVVDSKSPFLLEIPRGHILFKKINNFFSSSWKDTRNRCPSIKRIYKVNARDIALQSYFVYQEQIEQQRNVLTRNKSNEKRRWLGIPRDCGFADTGNMTPCGASTCLLCNIVRMSVRQDTIPNGIICTGYPEKAVVRSLNKRKPKSRVVLLADVLLGNETELLTTDDIVLPRNAHSIKLMQYRTGWGPHMSLEDSIVYNGSAINPLYLILLA</sequence>
<feature type="compositionally biased region" description="Acidic residues" evidence="1">
    <location>
        <begin position="20"/>
        <end position="29"/>
    </location>
</feature>
<dbReference type="AlphaFoldDB" id="A0A0D2KFU9"/>